<protein>
    <submittedName>
        <fullName evidence="1">Transposase</fullName>
    </submittedName>
</protein>
<name>A0A3E5E7W2_9FIRM</name>
<evidence type="ECO:0000313" key="1">
    <source>
        <dbReference type="EMBL" id="RGN85080.1"/>
    </source>
</evidence>
<accession>A0A3E5E7W2</accession>
<gene>
    <name evidence="1" type="ORF">DXB38_14395</name>
</gene>
<sequence>MRTYHYSVRIGRGKATFPTVALGSLRGSLAFFWKGHGVQSPWLAISQTYLSALFSCQRPDGHNQSRYELEAFNIKV</sequence>
<evidence type="ECO:0000313" key="2">
    <source>
        <dbReference type="Proteomes" id="UP000261105"/>
    </source>
</evidence>
<dbReference type="Proteomes" id="UP000261105">
    <property type="component" value="Unassembled WGS sequence"/>
</dbReference>
<reference evidence="1 2" key="1">
    <citation type="submission" date="2018-08" db="EMBL/GenBank/DDBJ databases">
        <title>A genome reference for cultivated species of the human gut microbiota.</title>
        <authorList>
            <person name="Zou Y."/>
            <person name="Xue W."/>
            <person name="Luo G."/>
        </authorList>
    </citation>
    <scope>NUCLEOTIDE SEQUENCE [LARGE SCALE GENOMIC DNA]</scope>
    <source>
        <strain evidence="1 2">OM03-6</strain>
    </source>
</reference>
<comment type="caution">
    <text evidence="1">The sequence shown here is derived from an EMBL/GenBank/DDBJ whole genome shotgun (WGS) entry which is preliminary data.</text>
</comment>
<dbReference type="EMBL" id="QSUZ01000026">
    <property type="protein sequence ID" value="RGN85080.1"/>
    <property type="molecule type" value="Genomic_DNA"/>
</dbReference>
<proteinExistence type="predicted"/>
<dbReference type="AlphaFoldDB" id="A0A3E5E7W2"/>
<organism evidence="1 2">
    <name type="scientific">Blautia obeum</name>
    <dbReference type="NCBI Taxonomy" id="40520"/>
    <lineage>
        <taxon>Bacteria</taxon>
        <taxon>Bacillati</taxon>
        <taxon>Bacillota</taxon>
        <taxon>Clostridia</taxon>
        <taxon>Lachnospirales</taxon>
        <taxon>Lachnospiraceae</taxon>
        <taxon>Blautia</taxon>
    </lineage>
</organism>